<comment type="similarity">
    <text evidence="1">Belongs to the 'phage' integrase family.</text>
</comment>
<keyword evidence="2" id="KW-0238">DNA-binding</keyword>
<keyword evidence="3" id="KW-0233">DNA recombination</keyword>
<dbReference type="InterPro" id="IPR011010">
    <property type="entry name" value="DNA_brk_join_enz"/>
</dbReference>
<dbReference type="Proteomes" id="UP000366872">
    <property type="component" value="Unassembled WGS sequence"/>
</dbReference>
<name>A0A6C2TX41_PONDE</name>
<dbReference type="InterPro" id="IPR013762">
    <property type="entry name" value="Integrase-like_cat_sf"/>
</dbReference>
<keyword evidence="6" id="KW-1185">Reference proteome</keyword>
<dbReference type="AlphaFoldDB" id="A0A6C2TX41"/>
<dbReference type="InterPro" id="IPR050090">
    <property type="entry name" value="Tyrosine_recombinase_XerCD"/>
</dbReference>
<sequence>MQVKIRNVQQRGNSFFFRLSIPKELQVHYNGQKEIYKTLEAFDSFCAVSKASELRARYKEEFRFLKNGGSLQPEFSAPATIAQPLPHADPLAPLLSEVLEELLTARPCKHKTVLDRKSSVRLLTDWHGDLPITQYTRKMFLDFRDIGLRKLPPNFYKLDKFEGLSIHAIAKKQHRNTMQPATVNHKLGHIGTVFNYAVKHGYLSRNPLVDLVLPLEKLPSKERDSYSTDQLQRLIDTMADLTASGKVKRHQYFWVTMSCLYSGARLNEIAQLTLDDITTVDGIPCFNITSEGELAKSLKNRSSCRVIPIHPTLIDLGFMRYYEERLSRTTRYSPASRTRLWHNIYGDKDGNTGRGVSRWFNDTARPKFLTNEEHEDHKAKRKSYCFHSLRHTFISQAQNQARMNPRIEMRLTGHSDAFISEEHARYGKDMHPKIMLEELEKLDFGLDLSGIRGRY</sequence>
<dbReference type="InterPro" id="IPR046668">
    <property type="entry name" value="DUF6538"/>
</dbReference>
<dbReference type="SUPFAM" id="SSF56349">
    <property type="entry name" value="DNA breaking-rejoining enzymes"/>
    <property type="match status" value="1"/>
</dbReference>
<dbReference type="RefSeq" id="WP_136077591.1">
    <property type="nucleotide sequence ID" value="NZ_CAAHFG010000001.1"/>
</dbReference>
<dbReference type="GO" id="GO:0015074">
    <property type="term" value="P:DNA integration"/>
    <property type="evidence" value="ECO:0007669"/>
    <property type="project" value="InterPro"/>
</dbReference>
<accession>A0A6C2TX41</accession>
<protein>
    <recommendedName>
        <fullName evidence="4">Tyr recombinase domain-containing protein</fullName>
    </recommendedName>
</protein>
<evidence type="ECO:0000256" key="3">
    <source>
        <dbReference type="ARBA" id="ARBA00023172"/>
    </source>
</evidence>
<dbReference type="CDD" id="cd01184">
    <property type="entry name" value="INT_C_like_1"/>
    <property type="match status" value="1"/>
</dbReference>
<evidence type="ECO:0000259" key="4">
    <source>
        <dbReference type="PROSITE" id="PS51898"/>
    </source>
</evidence>
<reference evidence="5 6" key="1">
    <citation type="submission" date="2019-04" db="EMBL/GenBank/DDBJ databases">
        <authorList>
            <person name="Van Vliet M D."/>
        </authorList>
    </citation>
    <scope>NUCLEOTIDE SEQUENCE [LARGE SCALE GENOMIC DNA]</scope>
    <source>
        <strain evidence="5 6">F1</strain>
    </source>
</reference>
<dbReference type="PANTHER" id="PTHR30349">
    <property type="entry name" value="PHAGE INTEGRASE-RELATED"/>
    <property type="match status" value="1"/>
</dbReference>
<dbReference type="PROSITE" id="PS51898">
    <property type="entry name" value="TYR_RECOMBINASE"/>
    <property type="match status" value="1"/>
</dbReference>
<dbReference type="Gene3D" id="1.10.150.130">
    <property type="match status" value="1"/>
</dbReference>
<dbReference type="Pfam" id="PF20172">
    <property type="entry name" value="DUF6538"/>
    <property type="match status" value="1"/>
</dbReference>
<evidence type="ECO:0000313" key="5">
    <source>
        <dbReference type="EMBL" id="VGO11876.1"/>
    </source>
</evidence>
<dbReference type="Gene3D" id="1.10.443.10">
    <property type="entry name" value="Intergrase catalytic core"/>
    <property type="match status" value="1"/>
</dbReference>
<dbReference type="InterPro" id="IPR002104">
    <property type="entry name" value="Integrase_catalytic"/>
</dbReference>
<dbReference type="EMBL" id="CAAHFG010000001">
    <property type="protein sequence ID" value="VGO11876.1"/>
    <property type="molecule type" value="Genomic_DNA"/>
</dbReference>
<proteinExistence type="inferred from homology"/>
<gene>
    <name evidence="5" type="ORF">PDESU_00423</name>
</gene>
<evidence type="ECO:0000256" key="2">
    <source>
        <dbReference type="ARBA" id="ARBA00023125"/>
    </source>
</evidence>
<dbReference type="GO" id="GO:0006310">
    <property type="term" value="P:DNA recombination"/>
    <property type="evidence" value="ECO:0007669"/>
    <property type="project" value="UniProtKB-KW"/>
</dbReference>
<evidence type="ECO:0000256" key="1">
    <source>
        <dbReference type="ARBA" id="ARBA00008857"/>
    </source>
</evidence>
<dbReference type="InterPro" id="IPR010998">
    <property type="entry name" value="Integrase_recombinase_N"/>
</dbReference>
<organism evidence="5 6">
    <name type="scientific">Pontiella desulfatans</name>
    <dbReference type="NCBI Taxonomy" id="2750659"/>
    <lineage>
        <taxon>Bacteria</taxon>
        <taxon>Pseudomonadati</taxon>
        <taxon>Kiritimatiellota</taxon>
        <taxon>Kiritimatiellia</taxon>
        <taxon>Kiritimatiellales</taxon>
        <taxon>Pontiellaceae</taxon>
        <taxon>Pontiella</taxon>
    </lineage>
</organism>
<dbReference type="PANTHER" id="PTHR30349:SF41">
    <property type="entry name" value="INTEGRASE_RECOMBINASE PROTEIN MJ0367-RELATED"/>
    <property type="match status" value="1"/>
</dbReference>
<dbReference type="GO" id="GO:0003677">
    <property type="term" value="F:DNA binding"/>
    <property type="evidence" value="ECO:0007669"/>
    <property type="project" value="UniProtKB-KW"/>
</dbReference>
<feature type="domain" description="Tyr recombinase" evidence="4">
    <location>
        <begin position="221"/>
        <end position="441"/>
    </location>
</feature>
<evidence type="ECO:0000313" key="6">
    <source>
        <dbReference type="Proteomes" id="UP000366872"/>
    </source>
</evidence>